<keyword evidence="6 8" id="KW-1133">Transmembrane helix</keyword>
<dbReference type="InterPro" id="IPR013057">
    <property type="entry name" value="AA_transpt_TM"/>
</dbReference>
<dbReference type="GO" id="GO:0005774">
    <property type="term" value="C:vacuolar membrane"/>
    <property type="evidence" value="ECO:0007669"/>
    <property type="project" value="TreeGrafter"/>
</dbReference>
<evidence type="ECO:0000256" key="5">
    <source>
        <dbReference type="ARBA" id="ARBA00022970"/>
    </source>
</evidence>
<feature type="transmembrane region" description="Helical" evidence="8">
    <location>
        <begin position="375"/>
        <end position="397"/>
    </location>
</feature>
<feature type="transmembrane region" description="Helical" evidence="8">
    <location>
        <begin position="306"/>
        <end position="331"/>
    </location>
</feature>
<dbReference type="Gene3D" id="1.20.1740.10">
    <property type="entry name" value="Amino acid/polyamine transporter I"/>
    <property type="match status" value="1"/>
</dbReference>
<evidence type="ECO:0000313" key="10">
    <source>
        <dbReference type="EMBL" id="OBZ85664.1"/>
    </source>
</evidence>
<feature type="transmembrane region" description="Helical" evidence="8">
    <location>
        <begin position="264"/>
        <end position="286"/>
    </location>
</feature>
<evidence type="ECO:0000256" key="6">
    <source>
        <dbReference type="ARBA" id="ARBA00022989"/>
    </source>
</evidence>
<dbReference type="OrthoDB" id="40134at2759"/>
<evidence type="ECO:0000256" key="2">
    <source>
        <dbReference type="ARBA" id="ARBA00008066"/>
    </source>
</evidence>
<feature type="transmembrane region" description="Helical" evidence="8">
    <location>
        <begin position="165"/>
        <end position="183"/>
    </location>
</feature>
<evidence type="ECO:0000256" key="8">
    <source>
        <dbReference type="SAM" id="Phobius"/>
    </source>
</evidence>
<evidence type="ECO:0000256" key="3">
    <source>
        <dbReference type="ARBA" id="ARBA00022448"/>
    </source>
</evidence>
<dbReference type="PANTHER" id="PTHR22950:SF692">
    <property type="entry name" value="TRANSMEMBRANE AMINO ACID TRANSPORTER FAMILY PROTEIN"/>
    <property type="match status" value="1"/>
</dbReference>
<feature type="transmembrane region" description="Helical" evidence="8">
    <location>
        <begin position="409"/>
        <end position="427"/>
    </location>
</feature>
<dbReference type="Proteomes" id="UP000093000">
    <property type="component" value="Unassembled WGS sequence"/>
</dbReference>
<feature type="domain" description="Amino acid transporter transmembrane" evidence="9">
    <location>
        <begin position="48"/>
        <end position="428"/>
    </location>
</feature>
<protein>
    <submittedName>
        <fullName evidence="10">Vesicular inhibitory amino acid transporter</fullName>
    </submittedName>
</protein>
<evidence type="ECO:0000256" key="7">
    <source>
        <dbReference type="ARBA" id="ARBA00023136"/>
    </source>
</evidence>
<keyword evidence="3" id="KW-0813">Transport</keyword>
<comment type="subcellular location">
    <subcellularLocation>
        <location evidence="1">Membrane</location>
        <topology evidence="1">Multi-pass membrane protein</topology>
    </subcellularLocation>
</comment>
<dbReference type="EMBL" id="LUGH01000372">
    <property type="protein sequence ID" value="OBZ85664.1"/>
    <property type="molecule type" value="Genomic_DNA"/>
</dbReference>
<feature type="transmembrane region" description="Helical" evidence="8">
    <location>
        <begin position="352"/>
        <end position="369"/>
    </location>
</feature>
<keyword evidence="5" id="KW-0029">Amino-acid transport</keyword>
<proteinExistence type="inferred from homology"/>
<comment type="similarity">
    <text evidence="2">Belongs to the amino acid/polyamine transporter 2 family.</text>
</comment>
<name>A0A1C7NE73_9FUNG</name>
<keyword evidence="7 8" id="KW-0472">Membrane</keyword>
<sequence length="443" mass="48264">MELHEVKADKSFYSGSSPSNINENFMGEIEHDNISFSHGVDADDSKRGSSFLAYFNIVCVVAGTGALSLPYALKQGGWIGLFILGLSWFFSTYSGVILIRCLYYNGKTRLSSYQEVAEEAFGKIGGWLAFFFTVISLIGVPVLYILLAGSNLHSVCAGTSAELTFPIWVVICSAVVAVPFVFFKSMKDVGVLSAFGMLATVVVVLICLVMAAIDRPNQTNVHHDSVIWSEFPVALSSIVFSFGGNPVYAHVEAGMRRPRDWPKVITAGLSTCAILYFLTAIPGYYVYGNQVMSPVYNSIPAGGAKIASEIVITAHVLMACPILLTSFALDLEKMFGINSFRFSRVVEHTLRFILRIVLVVIIAVIAIYVPFFGDFLSLLGAFSNCTLILIFPVIFYLKLTGVRNKHFTELILCAIIVLIGVVGLIFGTKSAVEALKSDFESSS</sequence>
<dbReference type="PANTHER" id="PTHR22950">
    <property type="entry name" value="AMINO ACID TRANSPORTER"/>
    <property type="match status" value="1"/>
</dbReference>
<dbReference type="GO" id="GO:0015179">
    <property type="term" value="F:L-amino acid transmembrane transporter activity"/>
    <property type="evidence" value="ECO:0007669"/>
    <property type="project" value="TreeGrafter"/>
</dbReference>
<evidence type="ECO:0000256" key="4">
    <source>
        <dbReference type="ARBA" id="ARBA00022692"/>
    </source>
</evidence>
<reference evidence="10 11" key="1">
    <citation type="submission" date="2016-03" db="EMBL/GenBank/DDBJ databases">
        <title>Choanephora cucurbitarum.</title>
        <authorList>
            <person name="Min B."/>
            <person name="Park H."/>
            <person name="Park J.-H."/>
            <person name="Shin H.-D."/>
            <person name="Choi I.-G."/>
        </authorList>
    </citation>
    <scope>NUCLEOTIDE SEQUENCE [LARGE SCALE GENOMIC DNA]</scope>
    <source>
        <strain evidence="10 11">KUS-F28377</strain>
    </source>
</reference>
<feature type="transmembrane region" description="Helical" evidence="8">
    <location>
        <begin position="225"/>
        <end position="243"/>
    </location>
</feature>
<keyword evidence="11" id="KW-1185">Reference proteome</keyword>
<feature type="transmembrane region" description="Helical" evidence="8">
    <location>
        <begin position="51"/>
        <end position="73"/>
    </location>
</feature>
<dbReference type="InParanoid" id="A0A1C7NE73"/>
<dbReference type="AlphaFoldDB" id="A0A1C7NE73"/>
<feature type="transmembrane region" description="Helical" evidence="8">
    <location>
        <begin position="79"/>
        <end position="103"/>
    </location>
</feature>
<evidence type="ECO:0000313" key="11">
    <source>
        <dbReference type="Proteomes" id="UP000093000"/>
    </source>
</evidence>
<evidence type="ECO:0000259" key="9">
    <source>
        <dbReference type="Pfam" id="PF01490"/>
    </source>
</evidence>
<feature type="transmembrane region" description="Helical" evidence="8">
    <location>
        <begin position="190"/>
        <end position="213"/>
    </location>
</feature>
<keyword evidence="4 8" id="KW-0812">Transmembrane</keyword>
<feature type="transmembrane region" description="Helical" evidence="8">
    <location>
        <begin position="124"/>
        <end position="145"/>
    </location>
</feature>
<organism evidence="10 11">
    <name type="scientific">Choanephora cucurbitarum</name>
    <dbReference type="NCBI Taxonomy" id="101091"/>
    <lineage>
        <taxon>Eukaryota</taxon>
        <taxon>Fungi</taxon>
        <taxon>Fungi incertae sedis</taxon>
        <taxon>Mucoromycota</taxon>
        <taxon>Mucoromycotina</taxon>
        <taxon>Mucoromycetes</taxon>
        <taxon>Mucorales</taxon>
        <taxon>Mucorineae</taxon>
        <taxon>Choanephoraceae</taxon>
        <taxon>Choanephoroideae</taxon>
        <taxon>Choanephora</taxon>
    </lineage>
</organism>
<evidence type="ECO:0000256" key="1">
    <source>
        <dbReference type="ARBA" id="ARBA00004141"/>
    </source>
</evidence>
<gene>
    <name evidence="10" type="primary">slc32a1_2</name>
    <name evidence="10" type="ORF">A0J61_06282</name>
</gene>
<dbReference type="Pfam" id="PF01490">
    <property type="entry name" value="Aa_trans"/>
    <property type="match status" value="1"/>
</dbReference>
<comment type="caution">
    <text evidence="10">The sequence shown here is derived from an EMBL/GenBank/DDBJ whole genome shotgun (WGS) entry which is preliminary data.</text>
</comment>
<dbReference type="STRING" id="101091.A0A1C7NE73"/>
<accession>A0A1C7NE73</accession>